<proteinExistence type="predicted"/>
<feature type="domain" description="Transposase (putative) gypsy type" evidence="2">
    <location>
        <begin position="112"/>
        <end position="153"/>
    </location>
</feature>
<evidence type="ECO:0000313" key="4">
    <source>
        <dbReference type="Proteomes" id="UP001604336"/>
    </source>
</evidence>
<keyword evidence="4" id="KW-1185">Reference proteome</keyword>
<protein>
    <recommendedName>
        <fullName evidence="2">Transposase (putative) gypsy type domain-containing protein</fullName>
    </recommendedName>
</protein>
<evidence type="ECO:0000259" key="2">
    <source>
        <dbReference type="Pfam" id="PF04195"/>
    </source>
</evidence>
<dbReference type="EMBL" id="JBFOLK010000006">
    <property type="protein sequence ID" value="KAL2505140.1"/>
    <property type="molecule type" value="Genomic_DNA"/>
</dbReference>
<evidence type="ECO:0000256" key="1">
    <source>
        <dbReference type="SAM" id="MobiDB-lite"/>
    </source>
</evidence>
<dbReference type="Pfam" id="PF04195">
    <property type="entry name" value="Transposase_28"/>
    <property type="match status" value="1"/>
</dbReference>
<gene>
    <name evidence="3" type="ORF">Adt_20761</name>
</gene>
<dbReference type="AlphaFoldDB" id="A0ABD1SXE9"/>
<dbReference type="InterPro" id="IPR007321">
    <property type="entry name" value="Transposase_28"/>
</dbReference>
<sequence>MSSSAFKGDALGRAGDEAPPLVSQSMEGVLHIRCLDGSMDEVMTIAMTPSLRKAENTFRADVMRWAALDVPSIIVEEDLKKLREAYRIPSNIELILPEPNERACFLRRGCIVLHLNAFVSGMRLPLHPLFRRILRAYVLASTQIAPNGWSQMVRGMYSWFRYSFGMEMPLYAFQTIYQPRKLPKKKGREEEPRWVVDDPEPDQDIPSFYGIARDIVVVLLSIYQAAPLSQRYGFILNRHRCLIELGLMFSKAEIDQGRCLQPTLACLTKQRPRVLVPSSPEDTTQKKVIEDLSREGNKGEVAAPDMVEVEGACTQEGDVPLKRKKKSEASGAGPSQPKKKVVKSMDNYASCAPPASSKNHICQPFWRDGS</sequence>
<comment type="caution">
    <text evidence="3">The sequence shown here is derived from an EMBL/GenBank/DDBJ whole genome shotgun (WGS) entry which is preliminary data.</text>
</comment>
<feature type="region of interest" description="Disordered" evidence="1">
    <location>
        <begin position="314"/>
        <end position="370"/>
    </location>
</feature>
<name>A0ABD1SXE9_9LAMI</name>
<evidence type="ECO:0000313" key="3">
    <source>
        <dbReference type="EMBL" id="KAL2505140.1"/>
    </source>
</evidence>
<accession>A0ABD1SXE9</accession>
<reference evidence="4" key="1">
    <citation type="submission" date="2024-07" db="EMBL/GenBank/DDBJ databases">
        <title>Two chromosome-level genome assemblies of Korean endemic species Abeliophyllum distichum and Forsythia ovata (Oleaceae).</title>
        <authorList>
            <person name="Jang H."/>
        </authorList>
    </citation>
    <scope>NUCLEOTIDE SEQUENCE [LARGE SCALE GENOMIC DNA]</scope>
</reference>
<organism evidence="3 4">
    <name type="scientific">Abeliophyllum distichum</name>
    <dbReference type="NCBI Taxonomy" id="126358"/>
    <lineage>
        <taxon>Eukaryota</taxon>
        <taxon>Viridiplantae</taxon>
        <taxon>Streptophyta</taxon>
        <taxon>Embryophyta</taxon>
        <taxon>Tracheophyta</taxon>
        <taxon>Spermatophyta</taxon>
        <taxon>Magnoliopsida</taxon>
        <taxon>eudicotyledons</taxon>
        <taxon>Gunneridae</taxon>
        <taxon>Pentapetalae</taxon>
        <taxon>asterids</taxon>
        <taxon>lamiids</taxon>
        <taxon>Lamiales</taxon>
        <taxon>Oleaceae</taxon>
        <taxon>Forsythieae</taxon>
        <taxon>Abeliophyllum</taxon>
    </lineage>
</organism>
<dbReference type="Proteomes" id="UP001604336">
    <property type="component" value="Unassembled WGS sequence"/>
</dbReference>